<dbReference type="InterPro" id="IPR020843">
    <property type="entry name" value="ER"/>
</dbReference>
<evidence type="ECO:0000313" key="9">
    <source>
        <dbReference type="Proteomes" id="UP000276741"/>
    </source>
</evidence>
<dbReference type="InterPro" id="IPR011032">
    <property type="entry name" value="GroES-like_sf"/>
</dbReference>
<evidence type="ECO:0000259" key="6">
    <source>
        <dbReference type="SMART" id="SM00829"/>
    </source>
</evidence>
<comment type="similarity">
    <text evidence="2">Belongs to the zinc-containing alcohol dehydrogenase family.</text>
</comment>
<organism evidence="7 9">
    <name type="scientific">Sulfodiicoccus acidiphilus</name>
    <dbReference type="NCBI Taxonomy" id="1670455"/>
    <lineage>
        <taxon>Archaea</taxon>
        <taxon>Thermoproteota</taxon>
        <taxon>Thermoprotei</taxon>
        <taxon>Sulfolobales</taxon>
        <taxon>Sulfolobaceae</taxon>
        <taxon>Sulfodiicoccus</taxon>
    </lineage>
</organism>
<dbReference type="Gene3D" id="3.90.180.10">
    <property type="entry name" value="Medium-chain alcohol dehydrogenases, catalytic domain"/>
    <property type="match status" value="1"/>
</dbReference>
<sequence length="329" mass="34637">MKALQFDSPGLDKLRVVDLPKPKPEAHEVLLRVEMAGVNPVDYSVVTGNFAKPMPHVPGAEVAGTVEEVGQHVRSLKPGDKVVLYNRVFDGNCDMCASGMEMECRNGGIMSIVTNGGFAEYMVAPEWNLIKVPEVGWDVAASLPVAALTSYHALKVTGVSPGKAVAVIGASGNTGIFAVQLAKLMGATVVALSSKSWLKEFGADYVSNYSGAKGQVEKATDGLGVDVVVATLGAAHVNEAMSWLKAGGKVVTFGAIGGDELKLSLSALYGRHLSLVGTTGGTRAELMELARLSPRLKVKTWKIYPLAEGATALSALRSSERDGRIFIEP</sequence>
<dbReference type="PANTHER" id="PTHR42940">
    <property type="entry name" value="ALCOHOL DEHYDROGENASE 1-RELATED"/>
    <property type="match status" value="1"/>
</dbReference>
<accession>A0A348B683</accession>
<reference evidence="9" key="2">
    <citation type="submission" date="2018-04" db="EMBL/GenBank/DDBJ databases">
        <title>Complete genome sequence of Sulfodiicoccus acidiphilus strain HS-1.</title>
        <authorList>
            <person name="Sakai H.D."/>
            <person name="Kurosawa N."/>
        </authorList>
    </citation>
    <scope>NUCLEOTIDE SEQUENCE [LARGE SCALE GENOMIC DNA]</scope>
    <source>
        <strain evidence="9">HS-1</strain>
    </source>
</reference>
<dbReference type="GO" id="GO:0046872">
    <property type="term" value="F:metal ion binding"/>
    <property type="evidence" value="ECO:0007669"/>
    <property type="project" value="UniProtKB-KW"/>
</dbReference>
<dbReference type="InterPro" id="IPR013154">
    <property type="entry name" value="ADH-like_N"/>
</dbReference>
<evidence type="ECO:0000313" key="7">
    <source>
        <dbReference type="EMBL" id="BBD73685.1"/>
    </source>
</evidence>
<dbReference type="EMBL" id="AP018553">
    <property type="protein sequence ID" value="BBD73685.1"/>
    <property type="molecule type" value="Genomic_DNA"/>
</dbReference>
<dbReference type="SUPFAM" id="SSF51735">
    <property type="entry name" value="NAD(P)-binding Rossmann-fold domains"/>
    <property type="match status" value="1"/>
</dbReference>
<dbReference type="GeneID" id="38667534"/>
<dbReference type="Pfam" id="PF08240">
    <property type="entry name" value="ADH_N"/>
    <property type="match status" value="1"/>
</dbReference>
<proteinExistence type="inferred from homology"/>
<dbReference type="Pfam" id="PF00107">
    <property type="entry name" value="ADH_zinc_N"/>
    <property type="match status" value="1"/>
</dbReference>
<dbReference type="CDD" id="cd08264">
    <property type="entry name" value="Zn_ADH_like2"/>
    <property type="match status" value="1"/>
</dbReference>
<keyword evidence="3" id="KW-0479">Metal-binding</keyword>
<evidence type="ECO:0000256" key="1">
    <source>
        <dbReference type="ARBA" id="ARBA00001947"/>
    </source>
</evidence>
<dbReference type="OrthoDB" id="8709at2157"/>
<dbReference type="Proteomes" id="UP000616143">
    <property type="component" value="Unassembled WGS sequence"/>
</dbReference>
<name>A0A348B683_9CREN</name>
<dbReference type="KEGG" id="sacd:HS1genome_2074"/>
<keyword evidence="4" id="KW-0862">Zinc</keyword>
<dbReference type="InterPro" id="IPR036291">
    <property type="entry name" value="NAD(P)-bd_dom_sf"/>
</dbReference>
<dbReference type="PANTHER" id="PTHR42940:SF8">
    <property type="entry name" value="VACUOLAR PROTEIN SORTING-ASSOCIATED PROTEIN 11"/>
    <property type="match status" value="1"/>
</dbReference>
<dbReference type="RefSeq" id="WP_126450966.1">
    <property type="nucleotide sequence ID" value="NZ_AP018553.1"/>
</dbReference>
<dbReference type="EMBL" id="BMQS01000012">
    <property type="protein sequence ID" value="GGT97665.1"/>
    <property type="molecule type" value="Genomic_DNA"/>
</dbReference>
<reference evidence="8" key="1">
    <citation type="journal article" date="2014" name="Int. J. Syst. Evol. Microbiol.">
        <title>Complete genome sequence of Corynebacterium casei LMG S-19264T (=DSM 44701T), isolated from a smear-ripened cheese.</title>
        <authorList>
            <consortium name="US DOE Joint Genome Institute (JGI-PGF)"/>
            <person name="Walter F."/>
            <person name="Albersmeier A."/>
            <person name="Kalinowski J."/>
            <person name="Ruckert C."/>
        </authorList>
    </citation>
    <scope>NUCLEOTIDE SEQUENCE</scope>
    <source>
        <strain evidence="8">JCM 31740</strain>
    </source>
</reference>
<dbReference type="GO" id="GO:0004022">
    <property type="term" value="F:alcohol dehydrogenase (NAD+) activity"/>
    <property type="evidence" value="ECO:0007669"/>
    <property type="project" value="TreeGrafter"/>
</dbReference>
<keyword evidence="9" id="KW-1185">Reference proteome</keyword>
<reference evidence="8" key="4">
    <citation type="submission" date="2020-09" db="EMBL/GenBank/DDBJ databases">
        <authorList>
            <person name="Sun Q."/>
            <person name="Ohkuma M."/>
        </authorList>
    </citation>
    <scope>NUCLEOTIDE SEQUENCE</scope>
    <source>
        <strain evidence="8">JCM 31740</strain>
    </source>
</reference>
<dbReference type="SUPFAM" id="SSF50129">
    <property type="entry name" value="GroES-like"/>
    <property type="match status" value="1"/>
</dbReference>
<evidence type="ECO:0000256" key="3">
    <source>
        <dbReference type="ARBA" id="ARBA00022723"/>
    </source>
</evidence>
<feature type="domain" description="Enoyl reductase (ER)" evidence="6">
    <location>
        <begin position="10"/>
        <end position="327"/>
    </location>
</feature>
<dbReference type="AlphaFoldDB" id="A0A348B683"/>
<evidence type="ECO:0000256" key="4">
    <source>
        <dbReference type="ARBA" id="ARBA00022833"/>
    </source>
</evidence>
<dbReference type="InterPro" id="IPR013149">
    <property type="entry name" value="ADH-like_C"/>
</dbReference>
<reference evidence="7" key="3">
    <citation type="journal article" date="2019" name="BMC Res. Notes">
        <title>Complete genome sequence of the Sulfodiicoccus acidiphilus strain HS-1T, the first crenarchaeon that lacks polB3, isolated from an acidic hot spring in Ohwaku-dani, Hakone, Japan.</title>
        <authorList>
            <person name="Sakai H.D."/>
            <person name="Kurosawa N."/>
        </authorList>
    </citation>
    <scope>NUCLEOTIDE SEQUENCE</scope>
    <source>
        <strain evidence="7">HS-1</strain>
    </source>
</reference>
<dbReference type="GO" id="GO:0005737">
    <property type="term" value="C:cytoplasm"/>
    <property type="evidence" value="ECO:0007669"/>
    <property type="project" value="TreeGrafter"/>
</dbReference>
<evidence type="ECO:0000256" key="2">
    <source>
        <dbReference type="ARBA" id="ARBA00008072"/>
    </source>
</evidence>
<comment type="cofactor">
    <cofactor evidence="1">
        <name>Zn(2+)</name>
        <dbReference type="ChEBI" id="CHEBI:29105"/>
    </cofactor>
</comment>
<keyword evidence="5" id="KW-0560">Oxidoreductase</keyword>
<gene>
    <name evidence="8" type="ORF">GCM10007116_13930</name>
    <name evidence="7" type="ORF">HS1genome_2074</name>
</gene>
<protein>
    <submittedName>
        <fullName evidence="7">Alcohol dehydrogenase</fullName>
    </submittedName>
</protein>
<dbReference type="Proteomes" id="UP000276741">
    <property type="component" value="Chromosome"/>
</dbReference>
<evidence type="ECO:0000256" key="5">
    <source>
        <dbReference type="ARBA" id="ARBA00023002"/>
    </source>
</evidence>
<evidence type="ECO:0000313" key="8">
    <source>
        <dbReference type="EMBL" id="GGT97665.1"/>
    </source>
</evidence>
<dbReference type="SMART" id="SM00829">
    <property type="entry name" value="PKS_ER"/>
    <property type="match status" value="1"/>
</dbReference>